<feature type="domain" description="AMP-binding enzyme C-terminal" evidence="2">
    <location>
        <begin position="429"/>
        <end position="504"/>
    </location>
</feature>
<evidence type="ECO:0000313" key="3">
    <source>
        <dbReference type="EMBL" id="QHC00550.1"/>
    </source>
</evidence>
<evidence type="ECO:0000259" key="1">
    <source>
        <dbReference type="Pfam" id="PF00501"/>
    </source>
</evidence>
<dbReference type="RefSeq" id="WP_159545145.1">
    <property type="nucleotide sequence ID" value="NZ_CP047156.1"/>
</dbReference>
<dbReference type="InterPro" id="IPR042099">
    <property type="entry name" value="ANL_N_sf"/>
</dbReference>
<dbReference type="InterPro" id="IPR025110">
    <property type="entry name" value="AMP-bd_C"/>
</dbReference>
<dbReference type="InParanoid" id="A0A7L4YN19"/>
<dbReference type="Gene3D" id="3.40.50.12780">
    <property type="entry name" value="N-terminal domain of ligase-like"/>
    <property type="match status" value="1"/>
</dbReference>
<accession>A0A7L4YN19</accession>
<dbReference type="OrthoDB" id="2579187at2"/>
<dbReference type="InterPro" id="IPR020845">
    <property type="entry name" value="AMP-binding_CS"/>
</dbReference>
<feature type="domain" description="AMP-dependent synthetase/ligase" evidence="1">
    <location>
        <begin position="19"/>
        <end position="378"/>
    </location>
</feature>
<dbReference type="KEGG" id="eke:EK0264_09795"/>
<dbReference type="Gene3D" id="3.30.300.30">
    <property type="match status" value="1"/>
</dbReference>
<dbReference type="InterPro" id="IPR050237">
    <property type="entry name" value="ATP-dep_AMP-bd_enzyme"/>
</dbReference>
<dbReference type="GO" id="GO:0016878">
    <property type="term" value="F:acid-thiol ligase activity"/>
    <property type="evidence" value="ECO:0007669"/>
    <property type="project" value="UniProtKB-ARBA"/>
</dbReference>
<dbReference type="PROSITE" id="PS00455">
    <property type="entry name" value="AMP_BINDING"/>
    <property type="match status" value="1"/>
</dbReference>
<dbReference type="AlphaFoldDB" id="A0A7L4YN19"/>
<evidence type="ECO:0000313" key="4">
    <source>
        <dbReference type="Proteomes" id="UP000463857"/>
    </source>
</evidence>
<sequence length="536" mass="59158">MPALPPIEKRTLFEAYARVLAHSPDKTAHVGDGTSWTFRESFERATRIGRGLEQLGVRRAEPVALLLDNSVDFVHVWTGIGLSGRIEVPINTANRGTFLSHVLNDSHARVVIIEAAYADRLVSVADELTDLQTVIVRGAHNESVEQLRGSLSVVDFEQIVSDDASPFEPVAPDELIAYMYTSGTTGPSKGVLCSHVHAYTYSSREDVDRPTADDRFLVTLPMFHLAAQWYGVYMALIHGATCVIEPAFSVGRFWDVVREHDITFTILLGAMAELLQQQPRRDDDASNPLQIASMAPLASDVAGFCERFGVAANSVYGMSEIGAVLGGLADNLVPGQAGFARDGYELRVVDSDGVDVPVGEVGELWVRPEHPLMVLSGYHNLPDKTAETIVDGWVHTGDAMRQDADGRYFFADRMKDALRRRGENVSSFEVEKVINTHPQVYESAVVAVPSELTEDEIKAVVVPRAGEHIDSVELTEYLIERMPYFMVPRYLEYADDLPKTPTQKVSKHVLRASGLDGEVWDREAAGIVLRRDGSRR</sequence>
<gene>
    <name evidence="3" type="ORF">EK0264_09795</name>
</gene>
<dbReference type="EMBL" id="CP047156">
    <property type="protein sequence ID" value="QHC00550.1"/>
    <property type="molecule type" value="Genomic_DNA"/>
</dbReference>
<dbReference type="Pfam" id="PF00501">
    <property type="entry name" value="AMP-binding"/>
    <property type="match status" value="1"/>
</dbReference>
<dbReference type="PANTHER" id="PTHR43767:SF1">
    <property type="entry name" value="NONRIBOSOMAL PEPTIDE SYNTHASE PES1 (EUROFUNG)-RELATED"/>
    <property type="match status" value="1"/>
</dbReference>
<dbReference type="PANTHER" id="PTHR43767">
    <property type="entry name" value="LONG-CHAIN-FATTY-ACID--COA LIGASE"/>
    <property type="match status" value="1"/>
</dbReference>
<evidence type="ECO:0000259" key="2">
    <source>
        <dbReference type="Pfam" id="PF13193"/>
    </source>
</evidence>
<reference evidence="3 4" key="1">
    <citation type="journal article" date="2018" name="Int. J. Syst. Evol. Microbiol.">
        <title>Epidermidibacterium keratini gen. nov., sp. nov., a member of the family Sporichthyaceae, isolated from keratin epidermis.</title>
        <authorList>
            <person name="Lee D.G."/>
            <person name="Trujillo M.E."/>
            <person name="Kang S."/>
            <person name="Nam J.J."/>
            <person name="Kim Y.J."/>
        </authorList>
    </citation>
    <scope>NUCLEOTIDE SEQUENCE [LARGE SCALE GENOMIC DNA]</scope>
    <source>
        <strain evidence="3 4">EPI-7</strain>
    </source>
</reference>
<organism evidence="3 4">
    <name type="scientific">Epidermidibacterium keratini</name>
    <dbReference type="NCBI Taxonomy" id="1891644"/>
    <lineage>
        <taxon>Bacteria</taxon>
        <taxon>Bacillati</taxon>
        <taxon>Actinomycetota</taxon>
        <taxon>Actinomycetes</taxon>
        <taxon>Sporichthyales</taxon>
        <taxon>Sporichthyaceae</taxon>
        <taxon>Epidermidibacterium</taxon>
    </lineage>
</organism>
<name>A0A7L4YN19_9ACTN</name>
<dbReference type="InterPro" id="IPR000873">
    <property type="entry name" value="AMP-dep_synth/lig_dom"/>
</dbReference>
<dbReference type="InterPro" id="IPR045851">
    <property type="entry name" value="AMP-bd_C_sf"/>
</dbReference>
<dbReference type="SUPFAM" id="SSF56801">
    <property type="entry name" value="Acetyl-CoA synthetase-like"/>
    <property type="match status" value="1"/>
</dbReference>
<dbReference type="Proteomes" id="UP000463857">
    <property type="component" value="Chromosome"/>
</dbReference>
<keyword evidence="4" id="KW-1185">Reference proteome</keyword>
<protein>
    <submittedName>
        <fullName evidence="3">AMP-binding protein</fullName>
    </submittedName>
</protein>
<dbReference type="Pfam" id="PF13193">
    <property type="entry name" value="AMP-binding_C"/>
    <property type="match status" value="1"/>
</dbReference>
<proteinExistence type="predicted"/>